<accession>A0ACC3A1N2</accession>
<gene>
    <name evidence="1" type="ORF">H2198_007022</name>
</gene>
<evidence type="ECO:0000313" key="1">
    <source>
        <dbReference type="EMBL" id="KAJ9653856.1"/>
    </source>
</evidence>
<organism evidence="1 2">
    <name type="scientific">Neophaeococcomyces mojaviensis</name>
    <dbReference type="NCBI Taxonomy" id="3383035"/>
    <lineage>
        <taxon>Eukaryota</taxon>
        <taxon>Fungi</taxon>
        <taxon>Dikarya</taxon>
        <taxon>Ascomycota</taxon>
        <taxon>Pezizomycotina</taxon>
        <taxon>Eurotiomycetes</taxon>
        <taxon>Chaetothyriomycetidae</taxon>
        <taxon>Chaetothyriales</taxon>
        <taxon>Chaetothyriales incertae sedis</taxon>
        <taxon>Neophaeococcomyces</taxon>
    </lineage>
</organism>
<proteinExistence type="predicted"/>
<evidence type="ECO:0000313" key="2">
    <source>
        <dbReference type="Proteomes" id="UP001172386"/>
    </source>
</evidence>
<name>A0ACC3A1N2_9EURO</name>
<keyword evidence="2" id="KW-1185">Reference proteome</keyword>
<comment type="caution">
    <text evidence="1">The sequence shown here is derived from an EMBL/GenBank/DDBJ whole genome shotgun (WGS) entry which is preliminary data.</text>
</comment>
<dbReference type="Proteomes" id="UP001172386">
    <property type="component" value="Unassembled WGS sequence"/>
</dbReference>
<protein>
    <submittedName>
        <fullName evidence="1">Uncharacterized protein</fullName>
    </submittedName>
</protein>
<reference evidence="1" key="1">
    <citation type="submission" date="2022-10" db="EMBL/GenBank/DDBJ databases">
        <title>Culturing micro-colonial fungi from biological soil crusts in the Mojave desert and describing Neophaeococcomyces mojavensis, and introducing the new genera and species Taxawa tesnikishii.</title>
        <authorList>
            <person name="Kurbessoian T."/>
            <person name="Stajich J.E."/>
        </authorList>
    </citation>
    <scope>NUCLEOTIDE SEQUENCE</scope>
    <source>
        <strain evidence="1">JES_112</strain>
    </source>
</reference>
<dbReference type="EMBL" id="JAPDRQ010000139">
    <property type="protein sequence ID" value="KAJ9653856.1"/>
    <property type="molecule type" value="Genomic_DNA"/>
</dbReference>
<sequence>MPNIKQNLGVLRNGAQKKRSKTEDLEQVEETTPERMPTRDHWVRLETFNQRQFLKRKREHFIPPDMMRQAETADRNTPLGILDTIAREFITHWMPEIELFLTEDAYDDDDVERQAYKKLANGLHENVVLVVSRVDASQDTVAKTLAAALQNCAQKYLARIYEACVEVLSDKEKQKYHSNEQRSYAKDKEHIIEVEQKQPAGILTDARILDSTMAWSFAGFGWSHSPKKRRLLQTRFANDPDPADNGQIWDSPQIEMKRHISEIRNTSKMLLPAVQSQIEDAEEAEEADETEPAGKGDSKQVIDLVSNQDKSSDWMQYEQDDVMEDRSREEKRQAGIEADINGNSGRCGIM</sequence>